<organism evidence="1 2">
    <name type="scientific">Pseudomonas putida</name>
    <name type="common">Arthrobacter siderocapsulatus</name>
    <dbReference type="NCBI Taxonomy" id="303"/>
    <lineage>
        <taxon>Bacteria</taxon>
        <taxon>Pseudomonadati</taxon>
        <taxon>Pseudomonadota</taxon>
        <taxon>Gammaproteobacteria</taxon>
        <taxon>Pseudomonadales</taxon>
        <taxon>Pseudomonadaceae</taxon>
        <taxon>Pseudomonas</taxon>
    </lineage>
</organism>
<sequence>MPHDYTLWLNGNSLVLMSSTLSAQQIETLLDLQLAAYLQASAEYSVFDDYTRWRLEYRNTQLDLGCPFTELASPDKPVVSVEPFKALCGSVLSKLAPAYRAGAARCLKAVDLPEAHPALQALWTECVQPPQRDLCATLVTELRVVLPDASIVSGEMRFKSREGIERRWPWQRFDVLALEQLTLHATRYLVSERALADIRDGLREKYAHVRAQYVCQVALPSAGGRRHE</sequence>
<evidence type="ECO:0000313" key="2">
    <source>
        <dbReference type="Proteomes" id="UP000193675"/>
    </source>
</evidence>
<comment type="caution">
    <text evidence="1">The sequence shown here is derived from an EMBL/GenBank/DDBJ whole genome shotgun (WGS) entry which is preliminary data.</text>
</comment>
<reference evidence="1 2" key="1">
    <citation type="submission" date="2017-04" db="EMBL/GenBank/DDBJ databases">
        <title>Presence of VIM-2 positive Pseudomonas species in chickens and their surrounding environment.</title>
        <authorList>
            <person name="Zhang R."/>
        </authorList>
    </citation>
    <scope>NUCLEOTIDE SEQUENCE [LARGE SCALE GENOMIC DNA]</scope>
    <source>
        <strain evidence="1 2">DZ-C18</strain>
    </source>
</reference>
<dbReference type="AlphaFoldDB" id="A0A1X0ZPY7"/>
<accession>A0A1X0ZPY7</accession>
<proteinExistence type="predicted"/>
<name>A0A1X0ZPY7_PSEPU</name>
<dbReference type="EMBL" id="NBWC01000038">
    <property type="protein sequence ID" value="ORL60514.1"/>
    <property type="molecule type" value="Genomic_DNA"/>
</dbReference>
<evidence type="ECO:0000313" key="1">
    <source>
        <dbReference type="EMBL" id="ORL60514.1"/>
    </source>
</evidence>
<dbReference type="Proteomes" id="UP000193675">
    <property type="component" value="Unassembled WGS sequence"/>
</dbReference>
<dbReference type="OrthoDB" id="6995902at2"/>
<gene>
    <name evidence="1" type="ORF">B7H17_22380</name>
</gene>
<protein>
    <submittedName>
        <fullName evidence="1">Uncharacterized protein</fullName>
    </submittedName>
</protein>
<dbReference type="RefSeq" id="WP_084858765.1">
    <property type="nucleotide sequence ID" value="NZ_JAOTEI010000049.1"/>
</dbReference>